<evidence type="ECO:0000256" key="5">
    <source>
        <dbReference type="SAM" id="MobiDB-lite"/>
    </source>
</evidence>
<keyword evidence="2" id="KW-0812">Transmembrane</keyword>
<dbReference type="AlphaFoldDB" id="A0AAF0IJG3"/>
<dbReference type="InterPro" id="IPR050618">
    <property type="entry name" value="Ubq-SigPath_Reg"/>
</dbReference>
<evidence type="ECO:0000313" key="6">
    <source>
        <dbReference type="EMBL" id="WEW59890.1"/>
    </source>
</evidence>
<dbReference type="Gene3D" id="2.60.120.920">
    <property type="match status" value="1"/>
</dbReference>
<dbReference type="InterPro" id="IPR035780">
    <property type="entry name" value="SPRY_Ssh4-like"/>
</dbReference>
<keyword evidence="7" id="KW-1185">Reference proteome</keyword>
<organism evidence="6 7">
    <name type="scientific">Emydomyces testavorans</name>
    <dbReference type="NCBI Taxonomy" id="2070801"/>
    <lineage>
        <taxon>Eukaryota</taxon>
        <taxon>Fungi</taxon>
        <taxon>Dikarya</taxon>
        <taxon>Ascomycota</taxon>
        <taxon>Pezizomycotina</taxon>
        <taxon>Eurotiomycetes</taxon>
        <taxon>Eurotiomycetidae</taxon>
        <taxon>Onygenales</taxon>
        <taxon>Nannizziopsiaceae</taxon>
        <taxon>Emydomyces</taxon>
    </lineage>
</organism>
<dbReference type="GO" id="GO:0016020">
    <property type="term" value="C:membrane"/>
    <property type="evidence" value="ECO:0007669"/>
    <property type="project" value="UniProtKB-SubCell"/>
</dbReference>
<dbReference type="PANTHER" id="PTHR12864">
    <property type="entry name" value="RAN BINDING PROTEIN 9-RELATED"/>
    <property type="match status" value="1"/>
</dbReference>
<accession>A0AAF0IJG3</accession>
<protein>
    <recommendedName>
        <fullName evidence="8">SPRY domain-containing protein</fullName>
    </recommendedName>
</protein>
<dbReference type="EMBL" id="CP120629">
    <property type="protein sequence ID" value="WEW59890.1"/>
    <property type="molecule type" value="Genomic_DNA"/>
</dbReference>
<keyword evidence="3" id="KW-1133">Transmembrane helix</keyword>
<comment type="subcellular location">
    <subcellularLocation>
        <location evidence="1">Membrane</location>
    </subcellularLocation>
</comment>
<sequence>METSKLTTSEEKQRVFGQANAQAASGHPCSSGHNNEIPDGTFAPPPGPPPTFAPQGQVYAPPPGPPPGHIAAPLVPGKFSPPNHNWESVPDTADLPPPPAHAYLYSNTGNALPEDAERAHNFCNNTPLERPIKPLSAAYEAVQKGTFQPVRPREYNGSLAVIGNGRWSGHTVSGNGDCILWTDQPMYFAEEDSPLVTEKQKTVYFEVKLLGLSGGTSSETPGFSIGYVAQPYPTWRCPGWERGSLGVFSDDGCRFINDSFGGKEFTSEFNVGETVGLGMTFYRVDEKPFKTAPRPPTVDGKSTFFAVEVFFTRNGVLAGKWDLHEETDDEQGGLEGLEGDFDLHGAIGCFGGVEFEVCFDPSGWKWSSTR</sequence>
<proteinExistence type="predicted"/>
<evidence type="ECO:0000256" key="1">
    <source>
        <dbReference type="ARBA" id="ARBA00004370"/>
    </source>
</evidence>
<dbReference type="CDD" id="cd12910">
    <property type="entry name" value="SPRY_SSH4_like"/>
    <property type="match status" value="1"/>
</dbReference>
<dbReference type="Proteomes" id="UP001219355">
    <property type="component" value="Chromosome 3"/>
</dbReference>
<dbReference type="InterPro" id="IPR043136">
    <property type="entry name" value="B30.2/SPRY_sf"/>
</dbReference>
<evidence type="ECO:0000256" key="4">
    <source>
        <dbReference type="ARBA" id="ARBA00023136"/>
    </source>
</evidence>
<reference evidence="6" key="1">
    <citation type="submission" date="2023-03" db="EMBL/GenBank/DDBJ databases">
        <title>Emydomyces testavorans Genome Sequence.</title>
        <authorList>
            <person name="Hoyer L."/>
        </authorList>
    </citation>
    <scope>NUCLEOTIDE SEQUENCE</scope>
    <source>
        <strain evidence="6">16-2883</strain>
    </source>
</reference>
<gene>
    <name evidence="6" type="ORF">PRK78_005371</name>
</gene>
<evidence type="ECO:0008006" key="8">
    <source>
        <dbReference type="Google" id="ProtNLM"/>
    </source>
</evidence>
<evidence type="ECO:0000313" key="7">
    <source>
        <dbReference type="Proteomes" id="UP001219355"/>
    </source>
</evidence>
<keyword evidence="4" id="KW-0472">Membrane</keyword>
<evidence type="ECO:0000256" key="2">
    <source>
        <dbReference type="ARBA" id="ARBA00022692"/>
    </source>
</evidence>
<feature type="compositionally biased region" description="Pro residues" evidence="5">
    <location>
        <begin position="43"/>
        <end position="52"/>
    </location>
</feature>
<evidence type="ECO:0000256" key="3">
    <source>
        <dbReference type="ARBA" id="ARBA00022989"/>
    </source>
</evidence>
<name>A0AAF0IJG3_9EURO</name>
<feature type="region of interest" description="Disordered" evidence="5">
    <location>
        <begin position="1"/>
        <end position="95"/>
    </location>
</feature>